<dbReference type="Pfam" id="PF02082">
    <property type="entry name" value="Rrf2"/>
    <property type="match status" value="1"/>
</dbReference>
<evidence type="ECO:0000313" key="2">
    <source>
        <dbReference type="Proteomes" id="UP000295504"/>
    </source>
</evidence>
<dbReference type="PROSITE" id="PS51197">
    <property type="entry name" value="HTH_RRF2_2"/>
    <property type="match status" value="1"/>
</dbReference>
<dbReference type="PANTHER" id="PTHR33221:SF9">
    <property type="entry name" value="RRF2 FAMILY PROTEIN"/>
    <property type="match status" value="1"/>
</dbReference>
<dbReference type="AlphaFoldDB" id="A0A4R2TMY9"/>
<dbReference type="EMBL" id="SLYC01000007">
    <property type="protein sequence ID" value="TCQ04166.1"/>
    <property type="molecule type" value="Genomic_DNA"/>
</dbReference>
<accession>A0A4R2TMY9</accession>
<proteinExistence type="predicted"/>
<dbReference type="NCBIfam" id="TIGR00738">
    <property type="entry name" value="rrf2_super"/>
    <property type="match status" value="1"/>
</dbReference>
<dbReference type="Gene3D" id="1.10.10.10">
    <property type="entry name" value="Winged helix-like DNA-binding domain superfamily/Winged helix DNA-binding domain"/>
    <property type="match status" value="1"/>
</dbReference>
<gene>
    <name evidence="1" type="ORF">EDD79_100745</name>
</gene>
<dbReference type="InterPro" id="IPR036390">
    <property type="entry name" value="WH_DNA-bd_sf"/>
</dbReference>
<dbReference type="InterPro" id="IPR036388">
    <property type="entry name" value="WH-like_DNA-bd_sf"/>
</dbReference>
<dbReference type="OrthoDB" id="9808360at2"/>
<keyword evidence="2" id="KW-1185">Reference proteome</keyword>
<dbReference type="GO" id="GO:0003700">
    <property type="term" value="F:DNA-binding transcription factor activity"/>
    <property type="evidence" value="ECO:0007669"/>
    <property type="project" value="TreeGrafter"/>
</dbReference>
<comment type="caution">
    <text evidence="1">The sequence shown here is derived from an EMBL/GenBank/DDBJ whole genome shotgun (WGS) entry which is preliminary data.</text>
</comment>
<dbReference type="InterPro" id="IPR000944">
    <property type="entry name" value="Tscrpt_reg_Rrf2"/>
</dbReference>
<protein>
    <submittedName>
        <fullName evidence="1">BadM/Rrf2 family transcriptional regulator</fullName>
    </submittedName>
</protein>
<dbReference type="RefSeq" id="WP_132847860.1">
    <property type="nucleotide sequence ID" value="NZ_SLYC01000007.1"/>
</dbReference>
<organism evidence="1 2">
    <name type="scientific">Serpentinicella alkaliphila</name>
    <dbReference type="NCBI Taxonomy" id="1734049"/>
    <lineage>
        <taxon>Bacteria</taxon>
        <taxon>Bacillati</taxon>
        <taxon>Bacillota</taxon>
        <taxon>Clostridia</taxon>
        <taxon>Peptostreptococcales</taxon>
        <taxon>Natronincolaceae</taxon>
        <taxon>Serpentinicella</taxon>
    </lineage>
</organism>
<dbReference type="PANTHER" id="PTHR33221">
    <property type="entry name" value="WINGED HELIX-TURN-HELIX TRANSCRIPTIONAL REGULATOR, RRF2 FAMILY"/>
    <property type="match status" value="1"/>
</dbReference>
<dbReference type="GO" id="GO:0005829">
    <property type="term" value="C:cytosol"/>
    <property type="evidence" value="ECO:0007669"/>
    <property type="project" value="TreeGrafter"/>
</dbReference>
<evidence type="ECO:0000313" key="1">
    <source>
        <dbReference type="EMBL" id="TCQ04166.1"/>
    </source>
</evidence>
<name>A0A4R2TMY9_9FIRM</name>
<dbReference type="Proteomes" id="UP000295504">
    <property type="component" value="Unassembled WGS sequence"/>
</dbReference>
<reference evidence="1 2" key="1">
    <citation type="submission" date="2019-03" db="EMBL/GenBank/DDBJ databases">
        <title>Genomic Encyclopedia of Type Strains, Phase IV (KMG-IV): sequencing the most valuable type-strain genomes for metagenomic binning, comparative biology and taxonomic classification.</title>
        <authorList>
            <person name="Goeker M."/>
        </authorList>
    </citation>
    <scope>NUCLEOTIDE SEQUENCE [LARGE SCALE GENOMIC DNA]</scope>
    <source>
        <strain evidence="1 2">DSM 100013</strain>
    </source>
</reference>
<dbReference type="SUPFAM" id="SSF46785">
    <property type="entry name" value="Winged helix' DNA-binding domain"/>
    <property type="match status" value="1"/>
</dbReference>
<sequence length="134" mass="14971">MSGIINLSEMVTLGLHSMVLIANKEKPLLSVKEIAFSTNSSEFHLSKVLQILVKKGFIKSVRGPKGGFTLAMEPENISFYDIYTALEGPVNIKKCPISCNNCAFQSCIFANVLEKLNDELIQFLQTQKLNEFLR</sequence>